<dbReference type="Proteomes" id="UP000783213">
    <property type="component" value="Unassembled WGS sequence"/>
</dbReference>
<comment type="caution">
    <text evidence="1">The sequence shown here is derived from an EMBL/GenBank/DDBJ whole genome shotgun (WGS) entry which is preliminary data.</text>
</comment>
<evidence type="ECO:0000313" key="1">
    <source>
        <dbReference type="EMBL" id="KAF7931682.1"/>
    </source>
</evidence>
<dbReference type="EMBL" id="RCSX01000008">
    <property type="protein sequence ID" value="KAF7931682.1"/>
    <property type="molecule type" value="Genomic_DNA"/>
</dbReference>
<reference evidence="1 2" key="1">
    <citation type="journal article" date="2020" name="Genome Biol. Evol.">
        <title>Comparative genomics of Sclerotiniaceae.</title>
        <authorList>
            <person name="Valero Jimenez C.A."/>
            <person name="Steentjes M."/>
            <person name="Scholten O.E."/>
            <person name="Van Kan J.A.L."/>
        </authorList>
    </citation>
    <scope>NUCLEOTIDE SEQUENCE [LARGE SCALE GENOMIC DNA]</scope>
    <source>
        <strain evidence="1 2">B1</strain>
    </source>
</reference>
<gene>
    <name evidence="1" type="ORF">EAE98_004418</name>
</gene>
<proteinExistence type="predicted"/>
<evidence type="ECO:0000313" key="2">
    <source>
        <dbReference type="Proteomes" id="UP000783213"/>
    </source>
</evidence>
<keyword evidence="2" id="KW-1185">Reference proteome</keyword>
<accession>A0ABQ7IQT1</accession>
<sequence>MDKPKRLYLSAVQPKDLVDALQEKPPRALTINGKVSQHQWSWKQDLGFSGIKIDRYWNGDILISDSSRRCWGGTACILPKLKLHKRHIAQGCISAYHFRRNPFNPSPATNDYKRSIVQLLTQYVPFLTKDVVPSTAASPKIKVFKIPLK</sequence>
<protein>
    <submittedName>
        <fullName evidence="1">Uncharacterized protein</fullName>
    </submittedName>
</protein>
<dbReference type="RefSeq" id="XP_038811574.1">
    <property type="nucleotide sequence ID" value="XM_038952038.1"/>
</dbReference>
<name>A0ABQ7IQT1_9HELO</name>
<organism evidence="1 2">
    <name type="scientific">Botrytis deweyae</name>
    <dbReference type="NCBI Taxonomy" id="2478750"/>
    <lineage>
        <taxon>Eukaryota</taxon>
        <taxon>Fungi</taxon>
        <taxon>Dikarya</taxon>
        <taxon>Ascomycota</taxon>
        <taxon>Pezizomycotina</taxon>
        <taxon>Leotiomycetes</taxon>
        <taxon>Helotiales</taxon>
        <taxon>Sclerotiniaceae</taxon>
        <taxon>Botrytis</taxon>
    </lineage>
</organism>
<dbReference type="GeneID" id="62231192"/>